<sequence>MNIKADNTGKGRQAISDWLMDCRKNVYAADRDYAHTIKHALPADFTRLHPELESFGLKVAAELEPLVTENNLSYNLPRIEHYDAAGNPHQRVIHHPSYREAGNIIYGTQMLKRMSRPGGMTECLAFLFLSSQAGEAGHNCPAACSAGIIRVLQKTPDFPGKQAYIERLTASSYDTNYTGAQFLTEIQGGSDVGLNAVEARRENENVWRIRGEKWFCSNAGADLIFLTARHDPGIPGTKGLGLFLVPALWNGEPNHYFIRRLKDKIGTRSMATGEVDFQDAYALTLGNVEDGFHLVMDNVLHLSRLFNTICVLGMARRAFFQACHYARRRIVFSKSVIAHPLAAENLARIKSENSAMLAAVFATARLQDEYDTGAASGENVKLLLRLLVNMQKYLSAQWSVQHIHHALDTLAGNGTIETFSAIPRLLRDSIVCENWEGTHNVLRAQILKDILKFDLDSLYISYMRAEMNKLKTLSEILQPVQDELARLETLIKTFREQETDLQQLQIRQLVDRMVILYCAVMLYHEAVDQQTREKSDSKMDCLRYFCLTRLGSQKASLDRGYLNLISRIMQTD</sequence>
<evidence type="ECO:0000259" key="6">
    <source>
        <dbReference type="Pfam" id="PF02770"/>
    </source>
</evidence>
<proteinExistence type="inferred from homology"/>
<feature type="domain" description="Adaptive response protein AidB N-terminal" evidence="7">
    <location>
        <begin position="25"/>
        <end position="174"/>
    </location>
</feature>
<dbReference type="InterPro" id="IPR041504">
    <property type="entry name" value="AidB_N"/>
</dbReference>
<evidence type="ECO:0000313" key="9">
    <source>
        <dbReference type="Proteomes" id="UP000324194"/>
    </source>
</evidence>
<dbReference type="Pfam" id="PF18158">
    <property type="entry name" value="AidB_N"/>
    <property type="match status" value="1"/>
</dbReference>
<dbReference type="RefSeq" id="WP_148338841.1">
    <property type="nucleotide sequence ID" value="NZ_LR699119.1"/>
</dbReference>
<keyword evidence="9" id="KW-1185">Reference proteome</keyword>
<accession>A0A5E4PGQ9</accession>
<dbReference type="InterPro" id="IPR052904">
    <property type="entry name" value="Acyl-CoA_dehydrogenase-like"/>
</dbReference>
<reference evidence="8 9" key="1">
    <citation type="submission" date="2019-08" db="EMBL/GenBank/DDBJ databases">
        <authorList>
            <person name="Guy L."/>
        </authorList>
    </citation>
    <scope>NUCLEOTIDE SEQUENCE [LARGE SCALE GENOMIC DNA]</scope>
    <source>
        <strain evidence="8 9">SGT-108</strain>
    </source>
</reference>
<comment type="similarity">
    <text evidence="1 4">Belongs to the acyl-CoA dehydrogenase family.</text>
</comment>
<organism evidence="8 9">
    <name type="scientific">Aquicella siphonis</name>
    <dbReference type="NCBI Taxonomy" id="254247"/>
    <lineage>
        <taxon>Bacteria</taxon>
        <taxon>Pseudomonadati</taxon>
        <taxon>Pseudomonadota</taxon>
        <taxon>Gammaproteobacteria</taxon>
        <taxon>Legionellales</taxon>
        <taxon>Coxiellaceae</taxon>
        <taxon>Aquicella</taxon>
    </lineage>
</organism>
<dbReference type="Gene3D" id="1.20.140.10">
    <property type="entry name" value="Butyryl-CoA Dehydrogenase, subunit A, domain 3"/>
    <property type="match status" value="1"/>
</dbReference>
<keyword evidence="4" id="KW-0560">Oxidoreductase</keyword>
<keyword evidence="3 4" id="KW-0274">FAD</keyword>
<keyword evidence="2 4" id="KW-0285">Flavoprotein</keyword>
<dbReference type="Proteomes" id="UP000324194">
    <property type="component" value="Chromosome 1"/>
</dbReference>
<evidence type="ECO:0000256" key="2">
    <source>
        <dbReference type="ARBA" id="ARBA00022630"/>
    </source>
</evidence>
<dbReference type="KEGG" id="asip:AQUSIP_08330"/>
<dbReference type="InterPro" id="IPR006091">
    <property type="entry name" value="Acyl-CoA_Oxase/DH_mid-dom"/>
</dbReference>
<dbReference type="InterPro" id="IPR009100">
    <property type="entry name" value="AcylCoA_DH/oxidase_NM_dom_sf"/>
</dbReference>
<feature type="domain" description="Acyl-CoA dehydrogenase/oxidase C-terminal" evidence="5">
    <location>
        <begin position="290"/>
        <end position="450"/>
    </location>
</feature>
<dbReference type="PANTHER" id="PTHR42707">
    <property type="entry name" value="ACYL-COA DEHYDROGENASE"/>
    <property type="match status" value="1"/>
</dbReference>
<dbReference type="Gene3D" id="2.40.110.20">
    <property type="match status" value="1"/>
</dbReference>
<dbReference type="InterPro" id="IPR009075">
    <property type="entry name" value="AcylCo_DH/oxidase_C"/>
</dbReference>
<dbReference type="InterPro" id="IPR036250">
    <property type="entry name" value="AcylCo_DH-like_C"/>
</dbReference>
<dbReference type="SUPFAM" id="SSF47203">
    <property type="entry name" value="Acyl-CoA dehydrogenase C-terminal domain-like"/>
    <property type="match status" value="1"/>
</dbReference>
<evidence type="ECO:0000256" key="3">
    <source>
        <dbReference type="ARBA" id="ARBA00022827"/>
    </source>
</evidence>
<name>A0A5E4PGQ9_9COXI</name>
<evidence type="ECO:0000259" key="5">
    <source>
        <dbReference type="Pfam" id="PF00441"/>
    </source>
</evidence>
<dbReference type="Pfam" id="PF00441">
    <property type="entry name" value="Acyl-CoA_dh_1"/>
    <property type="match status" value="1"/>
</dbReference>
<evidence type="ECO:0000256" key="4">
    <source>
        <dbReference type="RuleBase" id="RU362125"/>
    </source>
</evidence>
<evidence type="ECO:0000259" key="7">
    <source>
        <dbReference type="Pfam" id="PF18158"/>
    </source>
</evidence>
<gene>
    <name evidence="8" type="primary">aidB</name>
    <name evidence="8" type="ORF">AQUSIP_08330</name>
</gene>
<dbReference type="Pfam" id="PF02770">
    <property type="entry name" value="Acyl-CoA_dh_M"/>
    <property type="match status" value="1"/>
</dbReference>
<dbReference type="GO" id="GO:0003995">
    <property type="term" value="F:acyl-CoA dehydrogenase activity"/>
    <property type="evidence" value="ECO:0007669"/>
    <property type="project" value="TreeGrafter"/>
</dbReference>
<dbReference type="AlphaFoldDB" id="A0A5E4PGQ9"/>
<dbReference type="SUPFAM" id="SSF56645">
    <property type="entry name" value="Acyl-CoA dehydrogenase NM domain-like"/>
    <property type="match status" value="1"/>
</dbReference>
<dbReference type="OrthoDB" id="9771038at2"/>
<dbReference type="EMBL" id="LR699119">
    <property type="protein sequence ID" value="VVC75543.1"/>
    <property type="molecule type" value="Genomic_DNA"/>
</dbReference>
<evidence type="ECO:0000256" key="1">
    <source>
        <dbReference type="ARBA" id="ARBA00009347"/>
    </source>
</evidence>
<evidence type="ECO:0000313" key="8">
    <source>
        <dbReference type="EMBL" id="VVC75543.1"/>
    </source>
</evidence>
<comment type="cofactor">
    <cofactor evidence="4">
        <name>FAD</name>
        <dbReference type="ChEBI" id="CHEBI:57692"/>
    </cofactor>
</comment>
<dbReference type="PANTHER" id="PTHR42707:SF2">
    <property type="entry name" value="ACD11 DEHYDROGENASE"/>
    <property type="match status" value="1"/>
</dbReference>
<feature type="domain" description="Acyl-CoA oxidase/dehydrogenase middle" evidence="6">
    <location>
        <begin position="182"/>
        <end position="279"/>
    </location>
</feature>
<protein>
    <submittedName>
        <fullName evidence="8">Acyl-CoA dehydrogenase AidB</fullName>
    </submittedName>
</protein>